<name>A0A139GTS6_9PEZI</name>
<feature type="region of interest" description="Disordered" evidence="1">
    <location>
        <begin position="296"/>
        <end position="319"/>
    </location>
</feature>
<sequence length="319" mass="34998">MDDPPPIPFYLQGPVWYGAKSHDNNHNTLHGASKDAGRHYLFKWQEVLLFKELEKFKFKQSDWISAFKEDTQYRQTLIERIYPAQARKTKEDMEWFERKLESLLKAPNAAKWHTSLNMVLKYPPPPGVLEEADGEEADGEEGDGKEGDYDESLPLPNATSAHATSALVTHTRTPKTPQQAGRLGWGWDWVGSPSTPQPTPTPTPGPSSFESPVQRGKRKVLSSLDAAVASSSGPQSAGRSRGVSESGAVLGEANATAATLQPNIGTQASAGTAEAQELDQDRHTVLAGLTDLLRDLEVGEKEKAAKAKRKARMRAMEEL</sequence>
<dbReference type="Proteomes" id="UP000070133">
    <property type="component" value="Unassembled WGS sequence"/>
</dbReference>
<feature type="compositionally biased region" description="Acidic residues" evidence="1">
    <location>
        <begin position="130"/>
        <end position="141"/>
    </location>
</feature>
<feature type="compositionally biased region" description="Basic and acidic residues" evidence="1">
    <location>
        <begin position="296"/>
        <end position="305"/>
    </location>
</feature>
<feature type="compositionally biased region" description="Polar residues" evidence="1">
    <location>
        <begin position="256"/>
        <end position="270"/>
    </location>
</feature>
<comment type="caution">
    <text evidence="2">The sequence shown here is derived from an EMBL/GenBank/DDBJ whole genome shotgun (WGS) entry which is preliminary data.</text>
</comment>
<dbReference type="EMBL" id="LFZN01000449">
    <property type="protein sequence ID" value="KXS93567.1"/>
    <property type="molecule type" value="Genomic_DNA"/>
</dbReference>
<accession>A0A139GTS6</accession>
<keyword evidence="3" id="KW-1185">Reference proteome</keyword>
<reference evidence="2 3" key="1">
    <citation type="submission" date="2015-07" db="EMBL/GenBank/DDBJ databases">
        <title>Comparative genomics of the Sigatoka disease complex on banana suggests a link between parallel evolutionary changes in Pseudocercospora fijiensis and Pseudocercospora eumusae and increased virulence on the banana host.</title>
        <authorList>
            <person name="Chang T.-C."/>
            <person name="Salvucci A."/>
            <person name="Crous P.W."/>
            <person name="Stergiopoulos I."/>
        </authorList>
    </citation>
    <scope>NUCLEOTIDE SEQUENCE [LARGE SCALE GENOMIC DNA]</scope>
    <source>
        <strain evidence="2 3">CBS 114824</strain>
    </source>
</reference>
<gene>
    <name evidence="2" type="ORF">AC578_1975</name>
</gene>
<organism evidence="2 3">
    <name type="scientific">Pseudocercospora eumusae</name>
    <dbReference type="NCBI Taxonomy" id="321146"/>
    <lineage>
        <taxon>Eukaryota</taxon>
        <taxon>Fungi</taxon>
        <taxon>Dikarya</taxon>
        <taxon>Ascomycota</taxon>
        <taxon>Pezizomycotina</taxon>
        <taxon>Dothideomycetes</taxon>
        <taxon>Dothideomycetidae</taxon>
        <taxon>Mycosphaerellales</taxon>
        <taxon>Mycosphaerellaceae</taxon>
        <taxon>Pseudocercospora</taxon>
    </lineage>
</organism>
<feature type="compositionally biased region" description="Low complexity" evidence="1">
    <location>
        <begin position="221"/>
        <end position="232"/>
    </location>
</feature>
<proteinExistence type="predicted"/>
<feature type="region of interest" description="Disordered" evidence="1">
    <location>
        <begin position="123"/>
        <end position="282"/>
    </location>
</feature>
<feature type="compositionally biased region" description="Pro residues" evidence="1">
    <location>
        <begin position="195"/>
        <end position="205"/>
    </location>
</feature>
<evidence type="ECO:0000313" key="2">
    <source>
        <dbReference type="EMBL" id="KXS93567.1"/>
    </source>
</evidence>
<protein>
    <submittedName>
        <fullName evidence="2">Uncharacterized protein</fullName>
    </submittedName>
</protein>
<dbReference type="OrthoDB" id="10521225at2759"/>
<evidence type="ECO:0000313" key="3">
    <source>
        <dbReference type="Proteomes" id="UP000070133"/>
    </source>
</evidence>
<feature type="compositionally biased region" description="Polar residues" evidence="1">
    <location>
        <begin position="157"/>
        <end position="179"/>
    </location>
</feature>
<dbReference type="AlphaFoldDB" id="A0A139GTS6"/>
<evidence type="ECO:0000256" key="1">
    <source>
        <dbReference type="SAM" id="MobiDB-lite"/>
    </source>
</evidence>